<keyword evidence="2" id="KW-1185">Reference proteome</keyword>
<dbReference type="EMBL" id="JARBJD010000271">
    <property type="protein sequence ID" value="KAK2945130.1"/>
    <property type="molecule type" value="Genomic_DNA"/>
</dbReference>
<sequence length="174" mass="19849">MEERWCRNYGQRKNIVADTGAGRVQRSSRTNTDSRQFIGSWKECEAVFFRNIELFVSELSSTSIKASCDLNYHLCCPPLISSPDAPVKVRAYCANHQSSFHAQTADSWIIVIHTALLMGIAFSSGCASPPVDEHEQVELHLVWLHRNRQHLVEPIEPTLYPLLSQNGRHNFRRD</sequence>
<evidence type="ECO:0000313" key="2">
    <source>
        <dbReference type="Proteomes" id="UP001281761"/>
    </source>
</evidence>
<accession>A0ABQ9X490</accession>
<protein>
    <submittedName>
        <fullName evidence="1">Uncharacterized protein</fullName>
    </submittedName>
</protein>
<comment type="caution">
    <text evidence="1">The sequence shown here is derived from an EMBL/GenBank/DDBJ whole genome shotgun (WGS) entry which is preliminary data.</text>
</comment>
<organism evidence="1 2">
    <name type="scientific">Blattamonas nauphoetae</name>
    <dbReference type="NCBI Taxonomy" id="2049346"/>
    <lineage>
        <taxon>Eukaryota</taxon>
        <taxon>Metamonada</taxon>
        <taxon>Preaxostyla</taxon>
        <taxon>Oxymonadida</taxon>
        <taxon>Blattamonas</taxon>
    </lineage>
</organism>
<name>A0ABQ9X490_9EUKA</name>
<gene>
    <name evidence="1" type="ORF">BLNAU_19920</name>
</gene>
<proteinExistence type="predicted"/>
<dbReference type="Proteomes" id="UP001281761">
    <property type="component" value="Unassembled WGS sequence"/>
</dbReference>
<reference evidence="1 2" key="1">
    <citation type="journal article" date="2022" name="bioRxiv">
        <title>Genomics of Preaxostyla Flagellates Illuminates Evolutionary Transitions and the Path Towards Mitochondrial Loss.</title>
        <authorList>
            <person name="Novak L.V.F."/>
            <person name="Treitli S.C."/>
            <person name="Pyrih J."/>
            <person name="Halakuc P."/>
            <person name="Pipaliya S.V."/>
            <person name="Vacek V."/>
            <person name="Brzon O."/>
            <person name="Soukal P."/>
            <person name="Eme L."/>
            <person name="Dacks J.B."/>
            <person name="Karnkowska A."/>
            <person name="Elias M."/>
            <person name="Hampl V."/>
        </authorList>
    </citation>
    <scope>NUCLEOTIDE SEQUENCE [LARGE SCALE GENOMIC DNA]</scope>
    <source>
        <strain evidence="1">NAU3</strain>
        <tissue evidence="1">Gut</tissue>
    </source>
</reference>
<evidence type="ECO:0000313" key="1">
    <source>
        <dbReference type="EMBL" id="KAK2945130.1"/>
    </source>
</evidence>